<dbReference type="GO" id="GO:0006950">
    <property type="term" value="P:response to stress"/>
    <property type="evidence" value="ECO:0007669"/>
    <property type="project" value="UniProtKB-ARBA"/>
</dbReference>
<reference evidence="22 23" key="1">
    <citation type="journal article" date="2016" name="Sci. Rep.">
        <title>The genome sequence of the outbreeding globe artichoke constructed de novo incorporating a phase-aware low-pass sequencing strategy of F1 progeny.</title>
        <authorList>
            <person name="Scaglione D."/>
            <person name="Reyes-Chin-Wo S."/>
            <person name="Acquadro A."/>
            <person name="Froenicke L."/>
            <person name="Portis E."/>
            <person name="Beitel C."/>
            <person name="Tirone M."/>
            <person name="Mauro R."/>
            <person name="Lo Monaco A."/>
            <person name="Mauromicale G."/>
            <person name="Faccioli P."/>
            <person name="Cattivelli L."/>
            <person name="Rieseberg L."/>
            <person name="Michelmore R."/>
            <person name="Lanteri S."/>
        </authorList>
    </citation>
    <scope>NUCLEOTIDE SEQUENCE [LARGE SCALE GENOMIC DNA]</scope>
    <source>
        <strain evidence="22">2C</strain>
    </source>
</reference>
<keyword evidence="8" id="KW-0418">Kinase</keyword>
<evidence type="ECO:0000256" key="19">
    <source>
        <dbReference type="SAM" id="SignalP"/>
    </source>
</evidence>
<evidence type="ECO:0000256" key="11">
    <source>
        <dbReference type="ARBA" id="ARBA00023136"/>
    </source>
</evidence>
<dbReference type="FunFam" id="1.10.510.10:FF:000129">
    <property type="entry name" value="cysteine-rich receptor-like protein kinase 10"/>
    <property type="match status" value="1"/>
</dbReference>
<keyword evidence="10 18" id="KW-1133">Transmembrane helix</keyword>
<dbReference type="OMA" id="DNSICKT"/>
<dbReference type="FunFam" id="3.30.200.20:FF:000142">
    <property type="entry name" value="Cysteine-rich receptor-like protein kinase 10"/>
    <property type="match status" value="1"/>
</dbReference>
<keyword evidence="2" id="KW-0723">Serine/threonine-protein kinase</keyword>
<keyword evidence="7 16" id="KW-0547">Nucleotide-binding</keyword>
<dbReference type="PANTHER" id="PTHR27002:SF1050">
    <property type="entry name" value="CYSTEINE-RICH RECEPTOR-LIKE PROTEIN KINASE 5"/>
    <property type="match status" value="1"/>
</dbReference>
<evidence type="ECO:0000256" key="16">
    <source>
        <dbReference type="PROSITE-ProRule" id="PRU10141"/>
    </source>
</evidence>
<keyword evidence="9 16" id="KW-0067">ATP-binding</keyword>
<evidence type="ECO:0000256" key="6">
    <source>
        <dbReference type="ARBA" id="ARBA00022737"/>
    </source>
</evidence>
<keyword evidence="23" id="KW-1185">Reference proteome</keyword>
<evidence type="ECO:0000259" key="21">
    <source>
        <dbReference type="PROSITE" id="PS51473"/>
    </source>
</evidence>
<name>A0A118K084_CYNCS</name>
<dbReference type="Proteomes" id="UP000243975">
    <property type="component" value="Unassembled WGS sequence"/>
</dbReference>
<feature type="domain" description="Gnk2-homologous" evidence="21">
    <location>
        <begin position="22"/>
        <end position="127"/>
    </location>
</feature>
<dbReference type="InterPro" id="IPR011009">
    <property type="entry name" value="Kinase-like_dom_sf"/>
</dbReference>
<feature type="compositionally biased region" description="Basic and acidic residues" evidence="17">
    <location>
        <begin position="716"/>
        <end position="731"/>
    </location>
</feature>
<evidence type="ECO:0000256" key="12">
    <source>
        <dbReference type="ARBA" id="ARBA00023170"/>
    </source>
</evidence>
<comment type="subcellular location">
    <subcellularLocation>
        <location evidence="1">Membrane</location>
        <topology evidence="1">Single-pass membrane protein</topology>
    </subcellularLocation>
</comment>
<dbReference type="InterPro" id="IPR000719">
    <property type="entry name" value="Prot_kinase_dom"/>
</dbReference>
<feature type="domain" description="Protein kinase" evidence="20">
    <location>
        <begin position="327"/>
        <end position="628"/>
    </location>
</feature>
<feature type="signal peptide" evidence="19">
    <location>
        <begin position="1"/>
        <end position="19"/>
    </location>
</feature>
<evidence type="ECO:0000256" key="8">
    <source>
        <dbReference type="ARBA" id="ARBA00022777"/>
    </source>
</evidence>
<dbReference type="SUPFAM" id="SSF56112">
    <property type="entry name" value="Protein kinase-like (PK-like)"/>
    <property type="match status" value="1"/>
</dbReference>
<evidence type="ECO:0000256" key="9">
    <source>
        <dbReference type="ARBA" id="ARBA00022840"/>
    </source>
</evidence>
<dbReference type="PROSITE" id="PS00108">
    <property type="entry name" value="PROTEIN_KINASE_ST"/>
    <property type="match status" value="1"/>
</dbReference>
<feature type="transmembrane region" description="Helical" evidence="18">
    <location>
        <begin position="263"/>
        <end position="284"/>
    </location>
</feature>
<dbReference type="STRING" id="59895.A0A118K084"/>
<dbReference type="InterPro" id="IPR001245">
    <property type="entry name" value="Ser-Thr/Tyr_kinase_cat_dom"/>
</dbReference>
<evidence type="ECO:0000256" key="1">
    <source>
        <dbReference type="ARBA" id="ARBA00004167"/>
    </source>
</evidence>
<dbReference type="GO" id="GO:0005886">
    <property type="term" value="C:plasma membrane"/>
    <property type="evidence" value="ECO:0007669"/>
    <property type="project" value="TreeGrafter"/>
</dbReference>
<feature type="compositionally biased region" description="Acidic residues" evidence="17">
    <location>
        <begin position="675"/>
        <end position="715"/>
    </location>
</feature>
<keyword evidence="6" id="KW-0677">Repeat</keyword>
<accession>A0A118K084</accession>
<gene>
    <name evidence="22" type="ORF">Ccrd_020668</name>
</gene>
<dbReference type="Pfam" id="PF01657">
    <property type="entry name" value="Stress-antifung"/>
    <property type="match status" value="2"/>
</dbReference>
<dbReference type="InterPro" id="IPR008271">
    <property type="entry name" value="Ser/Thr_kinase_AS"/>
</dbReference>
<feature type="binding site" evidence="16">
    <location>
        <position position="355"/>
    </location>
    <ligand>
        <name>ATP</name>
        <dbReference type="ChEBI" id="CHEBI:30616"/>
    </ligand>
</feature>
<proteinExistence type="predicted"/>
<evidence type="ECO:0000256" key="18">
    <source>
        <dbReference type="SAM" id="Phobius"/>
    </source>
</evidence>
<comment type="caution">
    <text evidence="22">The sequence shown here is derived from an EMBL/GenBank/DDBJ whole genome shotgun (WGS) entry which is preliminary data.</text>
</comment>
<dbReference type="PROSITE" id="PS00107">
    <property type="entry name" value="PROTEIN_KINASE_ATP"/>
    <property type="match status" value="1"/>
</dbReference>
<feature type="region of interest" description="Disordered" evidence="17">
    <location>
        <begin position="660"/>
        <end position="731"/>
    </location>
</feature>
<dbReference type="SMART" id="SM00220">
    <property type="entry name" value="S_TKc"/>
    <property type="match status" value="1"/>
</dbReference>
<comment type="catalytic activity">
    <reaction evidence="15">
        <text>L-threonyl-[protein] + ATP = O-phospho-L-threonyl-[protein] + ADP + H(+)</text>
        <dbReference type="Rhea" id="RHEA:46608"/>
        <dbReference type="Rhea" id="RHEA-COMP:11060"/>
        <dbReference type="Rhea" id="RHEA-COMP:11605"/>
        <dbReference type="ChEBI" id="CHEBI:15378"/>
        <dbReference type="ChEBI" id="CHEBI:30013"/>
        <dbReference type="ChEBI" id="CHEBI:30616"/>
        <dbReference type="ChEBI" id="CHEBI:61977"/>
        <dbReference type="ChEBI" id="CHEBI:456216"/>
    </reaction>
</comment>
<evidence type="ECO:0000256" key="15">
    <source>
        <dbReference type="ARBA" id="ARBA00047951"/>
    </source>
</evidence>
<sequence>MLLSLLLLWIPVLILTATAVEYRTQDCGLNTTSHANNTTYFSNLIQVLQSLASNDAVNNCKFFNKSAGNGHQDVAYGLYLCRTDILPNDCRNCVLKARDDINNLCPFSKEAVVWKDNCMLRYANYSLDLMNSSNFKYACSDYNISQDTSEQTQFWETVRSLMDPLASLAPTHPKEKIAYNELSYNNNAKVYGYVECIPYLSASDCNRCVGESIHRLLQLCYPTRGARVLTRSCNVRFETYKFLQVSAASSDDLSGKKKISTTIIAAIVGAVGALVVIAGIYHMLVKKKPRRRAMSKELNDESDKSEIITEQSLQFELDAIEAATNNFSVDNKIGEGGFGAVYKGVLPDGREIAVKRLSKVSGQGALEFKNEVVLLAKLQHRNLVRLLGFCLEAEEKILIYEYVPNKSLDYFLFVIQKLIYRSRQNKHNWIMDSFSTDLYIDPTKQAQLDWSARYKIIGGIARGMLYLHEDSRLRIIHRDLKASNILLDEDMNPRISDFGTARIFCGNETQAKTNRIVGTFGYMSPEYAMHGNFSVRSDVFSFGVLVLEIISGKRNSGLFQSDYIDLLCHTWNRWKNGSPMDILDSNLVNSSLKNEVLRCINIALLCVQEDAELRPSMASIVLMLNSYSVALPLPQNPPFVSGSRVRHDLPSQMLESDNSICKTNVWPTDVSPITENDEDNNEEEDEDDEYYSDDEEEDENDVLGINDDTDSDNDVNEFHNIGDEYRHDPNY</sequence>
<evidence type="ECO:0000256" key="13">
    <source>
        <dbReference type="ARBA" id="ARBA00023180"/>
    </source>
</evidence>
<dbReference type="GO" id="GO:0005524">
    <property type="term" value="F:ATP binding"/>
    <property type="evidence" value="ECO:0007669"/>
    <property type="project" value="UniProtKB-UniRule"/>
</dbReference>
<evidence type="ECO:0000256" key="7">
    <source>
        <dbReference type="ARBA" id="ARBA00022741"/>
    </source>
</evidence>
<dbReference type="InterPro" id="IPR038408">
    <property type="entry name" value="GNK2_sf"/>
</dbReference>
<evidence type="ECO:0000256" key="3">
    <source>
        <dbReference type="ARBA" id="ARBA00022679"/>
    </source>
</evidence>
<keyword evidence="11 18" id="KW-0472">Membrane</keyword>
<dbReference type="GO" id="GO:0004674">
    <property type="term" value="F:protein serine/threonine kinase activity"/>
    <property type="evidence" value="ECO:0007669"/>
    <property type="project" value="UniProtKB-KW"/>
</dbReference>
<feature type="domain" description="Gnk2-homologous" evidence="21">
    <location>
        <begin position="136"/>
        <end position="242"/>
    </location>
</feature>
<protein>
    <submittedName>
        <fullName evidence="22">Concanavalin A-like lectin/glucanase, subgroup</fullName>
    </submittedName>
</protein>
<evidence type="ECO:0000256" key="17">
    <source>
        <dbReference type="SAM" id="MobiDB-lite"/>
    </source>
</evidence>
<keyword evidence="3" id="KW-0808">Transferase</keyword>
<dbReference type="Gene3D" id="3.30.430.20">
    <property type="entry name" value="Gnk2 domain, C-X8-C-X2-C motif"/>
    <property type="match status" value="2"/>
</dbReference>
<dbReference type="Gene3D" id="3.30.200.20">
    <property type="entry name" value="Phosphorylase Kinase, domain 1"/>
    <property type="match status" value="1"/>
</dbReference>
<organism evidence="22 23">
    <name type="scientific">Cynara cardunculus var. scolymus</name>
    <name type="common">Globe artichoke</name>
    <name type="synonym">Cynara scolymus</name>
    <dbReference type="NCBI Taxonomy" id="59895"/>
    <lineage>
        <taxon>Eukaryota</taxon>
        <taxon>Viridiplantae</taxon>
        <taxon>Streptophyta</taxon>
        <taxon>Embryophyta</taxon>
        <taxon>Tracheophyta</taxon>
        <taxon>Spermatophyta</taxon>
        <taxon>Magnoliopsida</taxon>
        <taxon>eudicotyledons</taxon>
        <taxon>Gunneridae</taxon>
        <taxon>Pentapetalae</taxon>
        <taxon>asterids</taxon>
        <taxon>campanulids</taxon>
        <taxon>Asterales</taxon>
        <taxon>Asteraceae</taxon>
        <taxon>Carduoideae</taxon>
        <taxon>Cardueae</taxon>
        <taxon>Carduinae</taxon>
        <taxon>Cynara</taxon>
    </lineage>
</organism>
<dbReference type="PANTHER" id="PTHR27002">
    <property type="entry name" value="RECEPTOR-LIKE SERINE/THREONINE-PROTEIN KINASE SD1-8"/>
    <property type="match status" value="1"/>
</dbReference>
<dbReference type="InterPro" id="IPR002902">
    <property type="entry name" value="GNK2"/>
</dbReference>
<comment type="catalytic activity">
    <reaction evidence="14">
        <text>L-seryl-[protein] + ATP = O-phospho-L-seryl-[protein] + ADP + H(+)</text>
        <dbReference type="Rhea" id="RHEA:17989"/>
        <dbReference type="Rhea" id="RHEA-COMP:9863"/>
        <dbReference type="Rhea" id="RHEA-COMP:11604"/>
        <dbReference type="ChEBI" id="CHEBI:15378"/>
        <dbReference type="ChEBI" id="CHEBI:29999"/>
        <dbReference type="ChEBI" id="CHEBI:30616"/>
        <dbReference type="ChEBI" id="CHEBI:83421"/>
        <dbReference type="ChEBI" id="CHEBI:456216"/>
    </reaction>
</comment>
<evidence type="ECO:0000256" key="5">
    <source>
        <dbReference type="ARBA" id="ARBA00022729"/>
    </source>
</evidence>
<evidence type="ECO:0000256" key="14">
    <source>
        <dbReference type="ARBA" id="ARBA00047558"/>
    </source>
</evidence>
<dbReference type="CDD" id="cd23509">
    <property type="entry name" value="Gnk2-like"/>
    <property type="match status" value="2"/>
</dbReference>
<feature type="compositionally biased region" description="Polar residues" evidence="17">
    <location>
        <begin position="660"/>
        <end position="674"/>
    </location>
</feature>
<evidence type="ECO:0000259" key="20">
    <source>
        <dbReference type="PROSITE" id="PS50011"/>
    </source>
</evidence>
<evidence type="ECO:0000313" key="22">
    <source>
        <dbReference type="EMBL" id="KVI01067.1"/>
    </source>
</evidence>
<dbReference type="Gramene" id="KVI01067">
    <property type="protein sequence ID" value="KVI01067"/>
    <property type="gene ID" value="Ccrd_020668"/>
</dbReference>
<dbReference type="EMBL" id="LEKV01003134">
    <property type="protein sequence ID" value="KVI01067.1"/>
    <property type="molecule type" value="Genomic_DNA"/>
</dbReference>
<keyword evidence="13" id="KW-0325">Glycoprotein</keyword>
<evidence type="ECO:0000256" key="10">
    <source>
        <dbReference type="ARBA" id="ARBA00022989"/>
    </source>
</evidence>
<dbReference type="InterPro" id="IPR017441">
    <property type="entry name" value="Protein_kinase_ATP_BS"/>
</dbReference>
<keyword evidence="4 18" id="KW-0812">Transmembrane</keyword>
<dbReference type="PROSITE" id="PS50011">
    <property type="entry name" value="PROTEIN_KINASE_DOM"/>
    <property type="match status" value="1"/>
</dbReference>
<dbReference type="Pfam" id="PF07714">
    <property type="entry name" value="PK_Tyr_Ser-Thr"/>
    <property type="match status" value="1"/>
</dbReference>
<evidence type="ECO:0000256" key="2">
    <source>
        <dbReference type="ARBA" id="ARBA00022527"/>
    </source>
</evidence>
<evidence type="ECO:0000313" key="23">
    <source>
        <dbReference type="Proteomes" id="UP000243975"/>
    </source>
</evidence>
<dbReference type="AlphaFoldDB" id="A0A118K084"/>
<keyword evidence="5 19" id="KW-0732">Signal</keyword>
<keyword evidence="12" id="KW-0675">Receptor</keyword>
<dbReference type="Gene3D" id="1.10.510.10">
    <property type="entry name" value="Transferase(Phosphotransferase) domain 1"/>
    <property type="match status" value="1"/>
</dbReference>
<dbReference type="PROSITE" id="PS51473">
    <property type="entry name" value="GNK2"/>
    <property type="match status" value="2"/>
</dbReference>
<evidence type="ECO:0000256" key="4">
    <source>
        <dbReference type="ARBA" id="ARBA00022692"/>
    </source>
</evidence>
<dbReference type="CDD" id="cd14066">
    <property type="entry name" value="STKc_IRAK"/>
    <property type="match status" value="1"/>
</dbReference>
<feature type="chain" id="PRO_5007159842" evidence="19">
    <location>
        <begin position="20"/>
        <end position="731"/>
    </location>
</feature>